<dbReference type="Proteomes" id="UP001169063">
    <property type="component" value="Unassembled WGS sequence"/>
</dbReference>
<feature type="binding site" evidence="8">
    <location>
        <position position="92"/>
    </location>
    <ligand>
        <name>ATP</name>
        <dbReference type="ChEBI" id="CHEBI:30616"/>
    </ligand>
</feature>
<comment type="catalytic activity">
    <reaction evidence="8">
        <text>L-threonyl-[protein] + ATP = 3-O-(5'-adenylyl)-L-threonyl-[protein] + diphosphate</text>
        <dbReference type="Rhea" id="RHEA:54292"/>
        <dbReference type="Rhea" id="RHEA-COMP:11060"/>
        <dbReference type="Rhea" id="RHEA-COMP:13847"/>
        <dbReference type="ChEBI" id="CHEBI:30013"/>
        <dbReference type="ChEBI" id="CHEBI:30616"/>
        <dbReference type="ChEBI" id="CHEBI:33019"/>
        <dbReference type="ChEBI" id="CHEBI:138113"/>
        <dbReference type="EC" id="2.7.7.108"/>
    </reaction>
</comment>
<feature type="active site" description="Proton acceptor" evidence="8">
    <location>
        <position position="257"/>
    </location>
</feature>
<dbReference type="Pfam" id="PF02696">
    <property type="entry name" value="SelO"/>
    <property type="match status" value="1"/>
</dbReference>
<keyword evidence="8" id="KW-0464">Manganese</keyword>
<keyword evidence="4 8" id="KW-0479">Metal-binding</keyword>
<gene>
    <name evidence="8" type="primary">ydiU</name>
    <name evidence="8" type="synonym">selO</name>
    <name evidence="9" type="ORF">Q0812_01275</name>
</gene>
<keyword evidence="2 8" id="KW-0808">Transferase</keyword>
<dbReference type="RefSeq" id="WP_302108481.1">
    <property type="nucleotide sequence ID" value="NZ_JAUKTR010000001.1"/>
</dbReference>
<evidence type="ECO:0000256" key="7">
    <source>
        <dbReference type="ARBA" id="ARBA00022842"/>
    </source>
</evidence>
<sequence length="473" mass="51715">MPVSSAYRPEPRFFDLGDEYGDAVRAADFPQAILRFRNDRAAAQVGLETLTDQEWVAHFGRFEALPGQPGPVAMRYHGHQFRTYNPDLGDGRGFLFAQLRDASGRLLDLGTKGSGQTPWSRSGDGRLTLKGGVREVLAAEMLEALGLPTSRAFSLIETGEALERGDEPSPTRSAVLVRLSHSHVRFGTFQRAAYFDRVDMIGDLIRHVLELYYPELPRTGDPAIDGPVMLEAVARASARLVARWTAAGFVHGVLNTDNLNVTGESFDYGPWRFLPAYEPGFTAAYFDRTGLYAYARQPEAVFWNLQQLAACLRLVAESEPLIDALNTYGPAYGAELAGAFRRRLGVADAGEAAGTALVEATLALLKAHKAALRFEPVFFDWFGGEASSARALEGPRAAAYRSPEGEAFQAALVAQAPDRPERLSHAYFAGSEPQEMLIDEVEAIWAAVDRDDDWTPFHDKIVATRAAGAAYGL</sequence>
<comment type="caution">
    <text evidence="9">The sequence shown here is derived from an EMBL/GenBank/DDBJ whole genome shotgun (WGS) entry which is preliminary data.</text>
</comment>
<comment type="catalytic activity">
    <reaction evidence="8">
        <text>L-histidyl-[protein] + UTP = N(tele)-(5'-uridylyl)-L-histidyl-[protein] + diphosphate</text>
        <dbReference type="Rhea" id="RHEA:83891"/>
        <dbReference type="Rhea" id="RHEA-COMP:9745"/>
        <dbReference type="Rhea" id="RHEA-COMP:20239"/>
        <dbReference type="ChEBI" id="CHEBI:29979"/>
        <dbReference type="ChEBI" id="CHEBI:33019"/>
        <dbReference type="ChEBI" id="CHEBI:46398"/>
        <dbReference type="ChEBI" id="CHEBI:233474"/>
    </reaction>
</comment>
<keyword evidence="3 8" id="KW-0548">Nucleotidyltransferase</keyword>
<comment type="similarity">
    <text evidence="1 8">Belongs to the SELO family.</text>
</comment>
<protein>
    <recommendedName>
        <fullName evidence="8">Protein nucleotidyltransferase YdiU</fullName>
        <ecNumber evidence="8">2.7.7.-</ecNumber>
    </recommendedName>
    <alternativeName>
        <fullName evidence="8">Protein adenylyltransferase YdiU</fullName>
        <ecNumber evidence="8">2.7.7.108</ecNumber>
    </alternativeName>
    <alternativeName>
        <fullName evidence="8">Protein uridylyltransferase YdiU</fullName>
        <ecNumber evidence="8">2.7.7.-</ecNumber>
    </alternativeName>
</protein>
<dbReference type="NCBIfam" id="NF000658">
    <property type="entry name" value="PRK00029.1"/>
    <property type="match status" value="1"/>
</dbReference>
<feature type="binding site" evidence="8">
    <location>
        <position position="178"/>
    </location>
    <ligand>
        <name>ATP</name>
        <dbReference type="ChEBI" id="CHEBI:30616"/>
    </ligand>
</feature>
<evidence type="ECO:0000256" key="6">
    <source>
        <dbReference type="ARBA" id="ARBA00022840"/>
    </source>
</evidence>
<feature type="binding site" evidence="8">
    <location>
        <position position="267"/>
    </location>
    <ligand>
        <name>Mg(2+)</name>
        <dbReference type="ChEBI" id="CHEBI:18420"/>
    </ligand>
</feature>
<dbReference type="InterPro" id="IPR003846">
    <property type="entry name" value="SelO"/>
</dbReference>
<keyword evidence="10" id="KW-1185">Reference proteome</keyword>
<evidence type="ECO:0000313" key="9">
    <source>
        <dbReference type="EMBL" id="MDO1558058.1"/>
    </source>
</evidence>
<evidence type="ECO:0000313" key="10">
    <source>
        <dbReference type="Proteomes" id="UP001169063"/>
    </source>
</evidence>
<feature type="binding site" evidence="8">
    <location>
        <position position="125"/>
    </location>
    <ligand>
        <name>ATP</name>
        <dbReference type="ChEBI" id="CHEBI:30616"/>
    </ligand>
</feature>
<feature type="binding site" evidence="8">
    <location>
        <position position="258"/>
    </location>
    <ligand>
        <name>Mg(2+)</name>
        <dbReference type="ChEBI" id="CHEBI:18420"/>
    </ligand>
</feature>
<comment type="catalytic activity">
    <reaction evidence="8">
        <text>L-tyrosyl-[protein] + UTP = O-(5'-uridylyl)-L-tyrosyl-[protein] + diphosphate</text>
        <dbReference type="Rhea" id="RHEA:83887"/>
        <dbReference type="Rhea" id="RHEA-COMP:10136"/>
        <dbReference type="Rhea" id="RHEA-COMP:20238"/>
        <dbReference type="ChEBI" id="CHEBI:33019"/>
        <dbReference type="ChEBI" id="CHEBI:46398"/>
        <dbReference type="ChEBI" id="CHEBI:46858"/>
        <dbReference type="ChEBI" id="CHEBI:90602"/>
    </reaction>
</comment>
<dbReference type="EMBL" id="JAUKTR010000001">
    <property type="protein sequence ID" value="MDO1558058.1"/>
    <property type="molecule type" value="Genomic_DNA"/>
</dbReference>
<evidence type="ECO:0000256" key="3">
    <source>
        <dbReference type="ARBA" id="ARBA00022695"/>
    </source>
</evidence>
<feature type="binding site" evidence="8">
    <location>
        <position position="185"/>
    </location>
    <ligand>
        <name>ATP</name>
        <dbReference type="ChEBI" id="CHEBI:30616"/>
    </ligand>
</feature>
<comment type="function">
    <text evidence="8">Nucleotidyltransferase involved in the post-translational modification of proteins. It can catalyze the addition of adenosine monophosphate (AMP) or uridine monophosphate (UMP) to a protein, resulting in modifications known as AMPylation and UMPylation.</text>
</comment>
<comment type="catalytic activity">
    <reaction evidence="8">
        <text>L-seryl-[protein] + ATP = 3-O-(5'-adenylyl)-L-seryl-[protein] + diphosphate</text>
        <dbReference type="Rhea" id="RHEA:58120"/>
        <dbReference type="Rhea" id="RHEA-COMP:9863"/>
        <dbReference type="Rhea" id="RHEA-COMP:15073"/>
        <dbReference type="ChEBI" id="CHEBI:29999"/>
        <dbReference type="ChEBI" id="CHEBI:30616"/>
        <dbReference type="ChEBI" id="CHEBI:33019"/>
        <dbReference type="ChEBI" id="CHEBI:142516"/>
        <dbReference type="EC" id="2.7.7.108"/>
    </reaction>
</comment>
<comment type="catalytic activity">
    <reaction evidence="8">
        <text>L-tyrosyl-[protein] + ATP = O-(5'-adenylyl)-L-tyrosyl-[protein] + diphosphate</text>
        <dbReference type="Rhea" id="RHEA:54288"/>
        <dbReference type="Rhea" id="RHEA-COMP:10136"/>
        <dbReference type="Rhea" id="RHEA-COMP:13846"/>
        <dbReference type="ChEBI" id="CHEBI:30616"/>
        <dbReference type="ChEBI" id="CHEBI:33019"/>
        <dbReference type="ChEBI" id="CHEBI:46858"/>
        <dbReference type="ChEBI" id="CHEBI:83624"/>
        <dbReference type="EC" id="2.7.7.108"/>
    </reaction>
</comment>
<comment type="cofactor">
    <cofactor evidence="8">
        <name>Mg(2+)</name>
        <dbReference type="ChEBI" id="CHEBI:18420"/>
    </cofactor>
    <cofactor evidence="8">
        <name>Mn(2+)</name>
        <dbReference type="ChEBI" id="CHEBI:29035"/>
    </cofactor>
</comment>
<dbReference type="PANTHER" id="PTHR32057:SF14">
    <property type="entry name" value="PROTEIN ADENYLYLTRANSFERASE SELO, MITOCHONDRIAL"/>
    <property type="match status" value="1"/>
</dbReference>
<evidence type="ECO:0000256" key="5">
    <source>
        <dbReference type="ARBA" id="ARBA00022741"/>
    </source>
</evidence>
<proteinExistence type="inferred from homology"/>
<feature type="binding site" evidence="8">
    <location>
        <position position="89"/>
    </location>
    <ligand>
        <name>ATP</name>
        <dbReference type="ChEBI" id="CHEBI:30616"/>
    </ligand>
</feature>
<evidence type="ECO:0000256" key="4">
    <source>
        <dbReference type="ARBA" id="ARBA00022723"/>
    </source>
</evidence>
<organism evidence="9 10">
    <name type="scientific">Peiella sedimenti</name>
    <dbReference type="NCBI Taxonomy" id="3061083"/>
    <lineage>
        <taxon>Bacteria</taxon>
        <taxon>Pseudomonadati</taxon>
        <taxon>Pseudomonadota</taxon>
        <taxon>Alphaproteobacteria</taxon>
        <taxon>Caulobacterales</taxon>
        <taxon>Caulobacteraceae</taxon>
        <taxon>Peiella</taxon>
    </lineage>
</organism>
<accession>A0ABT8SHN3</accession>
<keyword evidence="6 8" id="KW-0067">ATP-binding</keyword>
<evidence type="ECO:0000256" key="8">
    <source>
        <dbReference type="HAMAP-Rule" id="MF_00692"/>
    </source>
</evidence>
<keyword evidence="7 8" id="KW-0460">Magnesium</keyword>
<dbReference type="EC" id="2.7.7.108" evidence="8"/>
<evidence type="ECO:0000256" key="1">
    <source>
        <dbReference type="ARBA" id="ARBA00009747"/>
    </source>
</evidence>
<comment type="catalytic activity">
    <reaction evidence="8">
        <text>L-seryl-[protein] + UTP = O-(5'-uridylyl)-L-seryl-[protein] + diphosphate</text>
        <dbReference type="Rhea" id="RHEA:64604"/>
        <dbReference type="Rhea" id="RHEA-COMP:9863"/>
        <dbReference type="Rhea" id="RHEA-COMP:16635"/>
        <dbReference type="ChEBI" id="CHEBI:29999"/>
        <dbReference type="ChEBI" id="CHEBI:33019"/>
        <dbReference type="ChEBI" id="CHEBI:46398"/>
        <dbReference type="ChEBI" id="CHEBI:156051"/>
    </reaction>
</comment>
<dbReference type="EC" id="2.7.7.-" evidence="8"/>
<feature type="binding site" evidence="8">
    <location>
        <position position="124"/>
    </location>
    <ligand>
        <name>ATP</name>
        <dbReference type="ChEBI" id="CHEBI:30616"/>
    </ligand>
</feature>
<keyword evidence="5 8" id="KW-0547">Nucleotide-binding</keyword>
<dbReference type="HAMAP" id="MF_00692">
    <property type="entry name" value="SelO"/>
    <property type="match status" value="1"/>
</dbReference>
<evidence type="ECO:0000256" key="2">
    <source>
        <dbReference type="ARBA" id="ARBA00022679"/>
    </source>
</evidence>
<dbReference type="PANTHER" id="PTHR32057">
    <property type="entry name" value="PROTEIN ADENYLYLTRANSFERASE SELO, MITOCHONDRIAL"/>
    <property type="match status" value="1"/>
</dbReference>
<name>A0ABT8SHN3_9CAUL</name>
<feature type="binding site" evidence="8">
    <location>
        <position position="112"/>
    </location>
    <ligand>
        <name>ATP</name>
        <dbReference type="ChEBI" id="CHEBI:30616"/>
    </ligand>
</feature>
<reference evidence="9" key="1">
    <citation type="submission" date="2023-07" db="EMBL/GenBank/DDBJ databases">
        <title>Brevundimonas soil sp. nov., isolated from the soil of chemical plant.</title>
        <authorList>
            <person name="Wu N."/>
        </authorList>
    </citation>
    <scope>NUCLEOTIDE SEQUENCE</scope>
    <source>
        <strain evidence="9">XZ-24</strain>
    </source>
</reference>
<feature type="binding site" evidence="8">
    <location>
        <position position="91"/>
    </location>
    <ligand>
        <name>ATP</name>
        <dbReference type="ChEBI" id="CHEBI:30616"/>
    </ligand>
</feature>
<feature type="binding site" evidence="8">
    <location>
        <position position="267"/>
    </location>
    <ligand>
        <name>ATP</name>
        <dbReference type="ChEBI" id="CHEBI:30616"/>
    </ligand>
</feature>